<keyword evidence="4" id="KW-0808">Transferase</keyword>
<comment type="subcellular location">
    <subcellularLocation>
        <location evidence="1 11">Golgi apparatus membrane</location>
        <topology evidence="1 11">Single-pass type II membrane protein</topology>
    </subcellularLocation>
</comment>
<dbReference type="AlphaFoldDB" id="A0A6L2PQG0"/>
<organism evidence="12 13">
    <name type="scientific">Coptotermes formosanus</name>
    <name type="common">Formosan subterranean termite</name>
    <dbReference type="NCBI Taxonomy" id="36987"/>
    <lineage>
        <taxon>Eukaryota</taxon>
        <taxon>Metazoa</taxon>
        <taxon>Ecdysozoa</taxon>
        <taxon>Arthropoda</taxon>
        <taxon>Hexapoda</taxon>
        <taxon>Insecta</taxon>
        <taxon>Pterygota</taxon>
        <taxon>Neoptera</taxon>
        <taxon>Polyneoptera</taxon>
        <taxon>Dictyoptera</taxon>
        <taxon>Blattodea</taxon>
        <taxon>Blattoidea</taxon>
        <taxon>Termitoidae</taxon>
        <taxon>Rhinotermitidae</taxon>
        <taxon>Coptotermes</taxon>
    </lineage>
</organism>
<dbReference type="GO" id="GO:0006493">
    <property type="term" value="P:protein O-linked glycosylation"/>
    <property type="evidence" value="ECO:0007669"/>
    <property type="project" value="TreeGrafter"/>
</dbReference>
<evidence type="ECO:0000256" key="3">
    <source>
        <dbReference type="ARBA" id="ARBA00022676"/>
    </source>
</evidence>
<gene>
    <name evidence="12" type="ORF">Cfor_10906</name>
</gene>
<keyword evidence="8 11" id="KW-0333">Golgi apparatus</keyword>
<keyword evidence="13" id="KW-1185">Reference proteome</keyword>
<dbReference type="PANTHER" id="PTHR11214:SF376">
    <property type="entry name" value="HEXOSYLTRANSFERASE"/>
    <property type="match status" value="1"/>
</dbReference>
<evidence type="ECO:0000256" key="1">
    <source>
        <dbReference type="ARBA" id="ARBA00004323"/>
    </source>
</evidence>
<evidence type="ECO:0000256" key="8">
    <source>
        <dbReference type="ARBA" id="ARBA00023034"/>
    </source>
</evidence>
<dbReference type="FunCoup" id="A0A6L2PQG0">
    <property type="interactions" value="59"/>
</dbReference>
<comment type="caution">
    <text evidence="12">The sequence shown here is derived from an EMBL/GenBank/DDBJ whole genome shotgun (WGS) entry which is preliminary data.</text>
</comment>
<dbReference type="InParanoid" id="A0A6L2PQG0"/>
<dbReference type="EMBL" id="BLKM01005549">
    <property type="protein sequence ID" value="GFG34676.1"/>
    <property type="molecule type" value="Genomic_DNA"/>
</dbReference>
<evidence type="ECO:0000313" key="12">
    <source>
        <dbReference type="EMBL" id="GFG34676.1"/>
    </source>
</evidence>
<evidence type="ECO:0000313" key="13">
    <source>
        <dbReference type="Proteomes" id="UP000502823"/>
    </source>
</evidence>
<evidence type="ECO:0000256" key="5">
    <source>
        <dbReference type="ARBA" id="ARBA00022692"/>
    </source>
</evidence>
<evidence type="ECO:0000256" key="2">
    <source>
        <dbReference type="ARBA" id="ARBA00008661"/>
    </source>
</evidence>
<dbReference type="GO" id="GO:0016758">
    <property type="term" value="F:hexosyltransferase activity"/>
    <property type="evidence" value="ECO:0007669"/>
    <property type="project" value="InterPro"/>
</dbReference>
<evidence type="ECO:0000256" key="7">
    <source>
        <dbReference type="ARBA" id="ARBA00022989"/>
    </source>
</evidence>
<dbReference type="Proteomes" id="UP000502823">
    <property type="component" value="Unassembled WGS sequence"/>
</dbReference>
<evidence type="ECO:0000256" key="4">
    <source>
        <dbReference type="ARBA" id="ARBA00022679"/>
    </source>
</evidence>
<accession>A0A6L2PQG0</accession>
<keyword evidence="9" id="KW-0472">Membrane</keyword>
<dbReference type="FunFam" id="3.90.550.50:FF:000001">
    <property type="entry name" value="Hexosyltransferase"/>
    <property type="match status" value="1"/>
</dbReference>
<dbReference type="Pfam" id="PF01762">
    <property type="entry name" value="Galactosyl_T"/>
    <property type="match status" value="1"/>
</dbReference>
<evidence type="ECO:0000256" key="10">
    <source>
        <dbReference type="ARBA" id="ARBA00023180"/>
    </source>
</evidence>
<keyword evidence="6" id="KW-0735">Signal-anchor</keyword>
<protein>
    <recommendedName>
        <fullName evidence="11">Hexosyltransferase</fullName>
        <ecNumber evidence="11">2.4.1.-</ecNumber>
    </recommendedName>
</protein>
<evidence type="ECO:0000256" key="6">
    <source>
        <dbReference type="ARBA" id="ARBA00022968"/>
    </source>
</evidence>
<evidence type="ECO:0000256" key="9">
    <source>
        <dbReference type="ARBA" id="ARBA00023136"/>
    </source>
</evidence>
<keyword evidence="5" id="KW-0812">Transmembrane</keyword>
<reference evidence="13" key="1">
    <citation type="submission" date="2020-01" db="EMBL/GenBank/DDBJ databases">
        <title>Draft genome sequence of the Termite Coptotermes fromosanus.</title>
        <authorList>
            <person name="Itakura S."/>
            <person name="Yosikawa Y."/>
            <person name="Umezawa K."/>
        </authorList>
    </citation>
    <scope>NUCLEOTIDE SEQUENCE [LARGE SCALE GENOMIC DNA]</scope>
</reference>
<dbReference type="OrthoDB" id="115198at2759"/>
<keyword evidence="7" id="KW-1133">Transmembrane helix</keyword>
<dbReference type="Gene3D" id="3.90.550.50">
    <property type="match status" value="1"/>
</dbReference>
<comment type="similarity">
    <text evidence="2 11">Belongs to the glycosyltransferase 31 family.</text>
</comment>
<evidence type="ECO:0000256" key="11">
    <source>
        <dbReference type="RuleBase" id="RU363063"/>
    </source>
</evidence>
<sequence length="355" mass="41010">MRRRQVIVIVVAVVFAVGVWAYFSRLSVPRGTMRRFEVHGSAEFYSLLLDNSPANCSTGQPYKMDMPASDHNVLVDIHNFKFQMNPPPCQGQPVLFALVHSAPNNTEKRLQIRKTWGSILQGSLLFVLGEVDSPLLQVLLESENDRYHDLLQGSFKDTYRNMTYKHIMALKWVLYYCPGVRYVLKADDDTFVNTPVLMRALAQGRPRCGMKKLILCRVWRGVKVERKRNKWTVTQKEFHDNVYPDYCSGTAILYSQDVVYALYRKAQVTPYFWVDDVHVTGTLVKNLNVTHQPALPVTLGITFMPNNTIMCNHRKVRNMPDTPPWVQSFLFSRHNMTASDMESLWRYVNKCTVLH</sequence>
<dbReference type="GO" id="GO:0000139">
    <property type="term" value="C:Golgi membrane"/>
    <property type="evidence" value="ECO:0007669"/>
    <property type="project" value="UniProtKB-SubCell"/>
</dbReference>
<dbReference type="InterPro" id="IPR002659">
    <property type="entry name" value="Glyco_trans_31"/>
</dbReference>
<dbReference type="PANTHER" id="PTHR11214">
    <property type="entry name" value="BETA-1,3-N-ACETYLGLUCOSAMINYLTRANSFERASE"/>
    <property type="match status" value="1"/>
</dbReference>
<keyword evidence="10" id="KW-0325">Glycoprotein</keyword>
<dbReference type="EC" id="2.4.1.-" evidence="11"/>
<proteinExistence type="inferred from homology"/>
<name>A0A6L2PQG0_COPFO</name>
<keyword evidence="3 11" id="KW-0328">Glycosyltransferase</keyword>